<keyword evidence="6 8" id="KW-0472">Membrane</keyword>
<dbReference type="InterPro" id="IPR011066">
    <property type="entry name" value="MscS_channel_C_sf"/>
</dbReference>
<dbReference type="Gene3D" id="2.30.30.60">
    <property type="match status" value="1"/>
</dbReference>
<organism evidence="11 12">
    <name type="scientific">Halorubrum lipolyticum DSM 21995</name>
    <dbReference type="NCBI Taxonomy" id="1227482"/>
    <lineage>
        <taxon>Archaea</taxon>
        <taxon>Methanobacteriati</taxon>
        <taxon>Methanobacteriota</taxon>
        <taxon>Stenosarchaea group</taxon>
        <taxon>Halobacteria</taxon>
        <taxon>Halobacteriales</taxon>
        <taxon>Haloferacaceae</taxon>
        <taxon>Halorubrum</taxon>
    </lineage>
</organism>
<sequence length="382" mass="40623">MIPSLSALFEGFSAVEATVAVLAVSVAAALAMEFVVLRVARRYVSTTDSAYDDIVISSLRAPLVVTAALAGVFALTQVPAIRSSVLVDPQLLDALFGRPSLSVIVLVWAHAANGVVNRLVAAVNEEGGRFDFAPVFSNVWTLAVLLGSVGTLLWLWGIEITPLLGAAGVAGIAVGFAAKDTVANFFGGIALYFDDTYKIGDFIVLDDGTAGTVIKVGVRSTTLLTRDEVLVTVPNAALNAAKVTNESAPQRRRRVRVPIGVAYGTDIDAFEALAIEVLQAEPLVLDSPKPRARLRSFGDSALQYELLCWVNGPTRRRRAQHKLNRALYKALAAAEIEIPYPKRDVTVTTASGLDPDGEGERASPPFAVEEPATATRKGDRAR</sequence>
<feature type="transmembrane region" description="Helical" evidence="8">
    <location>
        <begin position="132"/>
        <end position="154"/>
    </location>
</feature>
<dbReference type="InterPro" id="IPR011014">
    <property type="entry name" value="MscS_channel_TM-2"/>
</dbReference>
<dbReference type="SUPFAM" id="SSF50182">
    <property type="entry name" value="Sm-like ribonucleoproteins"/>
    <property type="match status" value="1"/>
</dbReference>
<comment type="caution">
    <text evidence="11">The sequence shown here is derived from an EMBL/GenBank/DDBJ whole genome shotgun (WGS) entry which is preliminary data.</text>
</comment>
<comment type="subcellular location">
    <subcellularLocation>
        <location evidence="1">Cell membrane</location>
        <topology evidence="1">Multi-pass membrane protein</topology>
    </subcellularLocation>
</comment>
<evidence type="ECO:0000256" key="6">
    <source>
        <dbReference type="ARBA" id="ARBA00023136"/>
    </source>
</evidence>
<proteinExistence type="inferred from homology"/>
<keyword evidence="3" id="KW-1003">Cell membrane</keyword>
<dbReference type="Gene3D" id="3.30.70.100">
    <property type="match status" value="1"/>
</dbReference>
<dbReference type="PANTHER" id="PTHR30221">
    <property type="entry name" value="SMALL-CONDUCTANCE MECHANOSENSITIVE CHANNEL"/>
    <property type="match status" value="1"/>
</dbReference>
<gene>
    <name evidence="11" type="ORF">C469_14918</name>
</gene>
<evidence type="ECO:0000313" key="11">
    <source>
        <dbReference type="EMBL" id="EMA57036.1"/>
    </source>
</evidence>
<accession>M0NGU3</accession>
<dbReference type="InterPro" id="IPR006685">
    <property type="entry name" value="MscS_channel_2nd"/>
</dbReference>
<dbReference type="PATRIC" id="fig|1227482.3.peg.3011"/>
<reference evidence="11 12" key="1">
    <citation type="journal article" date="2014" name="PLoS Genet.">
        <title>Phylogenetically driven sequencing of extremely halophilic archaea reveals strategies for static and dynamic osmo-response.</title>
        <authorList>
            <person name="Becker E.A."/>
            <person name="Seitzer P.M."/>
            <person name="Tritt A."/>
            <person name="Larsen D."/>
            <person name="Krusor M."/>
            <person name="Yao A.I."/>
            <person name="Wu D."/>
            <person name="Madern D."/>
            <person name="Eisen J.A."/>
            <person name="Darling A.E."/>
            <person name="Facciotti M.T."/>
        </authorList>
    </citation>
    <scope>NUCLEOTIDE SEQUENCE [LARGE SCALE GENOMIC DNA]</scope>
    <source>
        <strain evidence="11 12">DSM 21995</strain>
    </source>
</reference>
<feature type="region of interest" description="Disordered" evidence="7">
    <location>
        <begin position="346"/>
        <end position="382"/>
    </location>
</feature>
<dbReference type="PANTHER" id="PTHR30221:SF1">
    <property type="entry name" value="SMALL-CONDUCTANCE MECHANOSENSITIVE CHANNEL"/>
    <property type="match status" value="1"/>
</dbReference>
<dbReference type="Pfam" id="PF21082">
    <property type="entry name" value="MS_channel_3rd"/>
    <property type="match status" value="1"/>
</dbReference>
<feature type="transmembrane region" description="Helical" evidence="8">
    <location>
        <begin position="101"/>
        <end position="120"/>
    </location>
</feature>
<feature type="transmembrane region" description="Helical" evidence="8">
    <location>
        <begin position="61"/>
        <end position="81"/>
    </location>
</feature>
<evidence type="ECO:0000256" key="8">
    <source>
        <dbReference type="SAM" id="Phobius"/>
    </source>
</evidence>
<dbReference type="InterPro" id="IPR049278">
    <property type="entry name" value="MS_channel_C"/>
</dbReference>
<evidence type="ECO:0000259" key="9">
    <source>
        <dbReference type="Pfam" id="PF00924"/>
    </source>
</evidence>
<dbReference type="SUPFAM" id="SSF82861">
    <property type="entry name" value="Mechanosensitive channel protein MscS (YggB), transmembrane region"/>
    <property type="match status" value="1"/>
</dbReference>
<dbReference type="RefSeq" id="WP_008008007.1">
    <property type="nucleotide sequence ID" value="NZ_AOJG01000041.1"/>
</dbReference>
<feature type="domain" description="Mechanosensitive ion channel MscS C-terminal" evidence="10">
    <location>
        <begin position="255"/>
        <end position="338"/>
    </location>
</feature>
<dbReference type="InterPro" id="IPR023408">
    <property type="entry name" value="MscS_beta-dom_sf"/>
</dbReference>
<evidence type="ECO:0000256" key="5">
    <source>
        <dbReference type="ARBA" id="ARBA00022989"/>
    </source>
</evidence>
<dbReference type="Pfam" id="PF00924">
    <property type="entry name" value="MS_channel_2nd"/>
    <property type="match status" value="1"/>
</dbReference>
<evidence type="ECO:0000256" key="1">
    <source>
        <dbReference type="ARBA" id="ARBA00004651"/>
    </source>
</evidence>
<dbReference type="STRING" id="1227482.C469_14918"/>
<feature type="transmembrane region" description="Helical" evidence="8">
    <location>
        <begin position="20"/>
        <end position="40"/>
    </location>
</feature>
<dbReference type="GO" id="GO:0005886">
    <property type="term" value="C:plasma membrane"/>
    <property type="evidence" value="ECO:0007669"/>
    <property type="project" value="UniProtKB-SubCell"/>
</dbReference>
<comment type="similarity">
    <text evidence="2">Belongs to the MscS (TC 1.A.23) family.</text>
</comment>
<evidence type="ECO:0000256" key="2">
    <source>
        <dbReference type="ARBA" id="ARBA00008017"/>
    </source>
</evidence>
<dbReference type="GO" id="GO:0008381">
    <property type="term" value="F:mechanosensitive monoatomic ion channel activity"/>
    <property type="evidence" value="ECO:0007669"/>
    <property type="project" value="InterPro"/>
</dbReference>
<protein>
    <submittedName>
        <fullName evidence="11">MscS Mechanosensitive ion channel</fullName>
    </submittedName>
</protein>
<dbReference type="OrthoDB" id="121853at2157"/>
<evidence type="ECO:0000259" key="10">
    <source>
        <dbReference type="Pfam" id="PF21082"/>
    </source>
</evidence>
<dbReference type="SUPFAM" id="SSF82689">
    <property type="entry name" value="Mechanosensitive channel protein MscS (YggB), C-terminal domain"/>
    <property type="match status" value="1"/>
</dbReference>
<dbReference type="InterPro" id="IPR010920">
    <property type="entry name" value="LSM_dom_sf"/>
</dbReference>
<evidence type="ECO:0000256" key="3">
    <source>
        <dbReference type="ARBA" id="ARBA00022475"/>
    </source>
</evidence>
<evidence type="ECO:0000313" key="12">
    <source>
        <dbReference type="Proteomes" id="UP000011650"/>
    </source>
</evidence>
<dbReference type="AlphaFoldDB" id="M0NGU3"/>
<name>M0NGU3_9EURY</name>
<dbReference type="Proteomes" id="UP000011650">
    <property type="component" value="Unassembled WGS sequence"/>
</dbReference>
<keyword evidence="12" id="KW-1185">Reference proteome</keyword>
<dbReference type="EMBL" id="AOJG01000041">
    <property type="protein sequence ID" value="EMA57036.1"/>
    <property type="molecule type" value="Genomic_DNA"/>
</dbReference>
<dbReference type="InterPro" id="IPR045275">
    <property type="entry name" value="MscS_archaea/bacteria_type"/>
</dbReference>
<keyword evidence="4 8" id="KW-0812">Transmembrane</keyword>
<evidence type="ECO:0000256" key="4">
    <source>
        <dbReference type="ARBA" id="ARBA00022692"/>
    </source>
</evidence>
<dbReference type="Gene3D" id="1.10.287.1260">
    <property type="match status" value="1"/>
</dbReference>
<evidence type="ECO:0000256" key="7">
    <source>
        <dbReference type="SAM" id="MobiDB-lite"/>
    </source>
</evidence>
<feature type="domain" description="Mechanosensitive ion channel MscS" evidence="9">
    <location>
        <begin position="180"/>
        <end position="246"/>
    </location>
</feature>
<keyword evidence="5 8" id="KW-1133">Transmembrane helix</keyword>